<feature type="transmembrane region" description="Helical" evidence="1">
    <location>
        <begin position="198"/>
        <end position="215"/>
    </location>
</feature>
<protein>
    <recommendedName>
        <fullName evidence="2">CAAX prenyl protease 2/Lysostaphin resistance protein A-like domain-containing protein</fullName>
    </recommendedName>
</protein>
<feature type="transmembrane region" description="Helical" evidence="1">
    <location>
        <begin position="110"/>
        <end position="129"/>
    </location>
</feature>
<feature type="transmembrane region" description="Helical" evidence="1">
    <location>
        <begin position="77"/>
        <end position="98"/>
    </location>
</feature>
<feature type="domain" description="CAAX prenyl protease 2/Lysostaphin resistance protein A-like" evidence="2">
    <location>
        <begin position="117"/>
        <end position="234"/>
    </location>
</feature>
<evidence type="ECO:0000256" key="1">
    <source>
        <dbReference type="SAM" id="Phobius"/>
    </source>
</evidence>
<dbReference type="Proteomes" id="UP000319627">
    <property type="component" value="Unassembled WGS sequence"/>
</dbReference>
<gene>
    <name evidence="3" type="ORF">LX59_01490</name>
</gene>
<dbReference type="Pfam" id="PF02517">
    <property type="entry name" value="Rce1-like"/>
    <property type="match status" value="1"/>
</dbReference>
<dbReference type="AlphaFoldDB" id="A0A562IYQ5"/>
<reference evidence="3 4" key="1">
    <citation type="submission" date="2019-07" db="EMBL/GenBank/DDBJ databases">
        <title>Genomic Encyclopedia of Type Strains, Phase I: the one thousand microbial genomes (KMG-I) project.</title>
        <authorList>
            <person name="Kyrpides N."/>
        </authorList>
    </citation>
    <scope>NUCLEOTIDE SEQUENCE [LARGE SCALE GENOMIC DNA]</scope>
    <source>
        <strain evidence="3 4">DSM 375</strain>
    </source>
</reference>
<evidence type="ECO:0000259" key="2">
    <source>
        <dbReference type="Pfam" id="PF02517"/>
    </source>
</evidence>
<evidence type="ECO:0000313" key="4">
    <source>
        <dbReference type="Proteomes" id="UP000319627"/>
    </source>
</evidence>
<dbReference type="GO" id="GO:0004175">
    <property type="term" value="F:endopeptidase activity"/>
    <property type="evidence" value="ECO:0007669"/>
    <property type="project" value="UniProtKB-ARBA"/>
</dbReference>
<accession>A0A562IYQ5</accession>
<organism evidence="3 4">
    <name type="scientific">Azomonas agilis</name>
    <dbReference type="NCBI Taxonomy" id="116849"/>
    <lineage>
        <taxon>Bacteria</taxon>
        <taxon>Pseudomonadati</taxon>
        <taxon>Pseudomonadota</taxon>
        <taxon>Gammaproteobacteria</taxon>
        <taxon>Pseudomonadales</taxon>
        <taxon>Pseudomonadaceae</taxon>
        <taxon>Azomonas</taxon>
    </lineage>
</organism>
<name>A0A562IYQ5_9GAMM</name>
<keyword evidence="1" id="KW-1133">Transmembrane helix</keyword>
<feature type="transmembrane region" description="Helical" evidence="1">
    <location>
        <begin position="149"/>
        <end position="166"/>
    </location>
</feature>
<keyword evidence="1" id="KW-0812">Transmembrane</keyword>
<keyword evidence="4" id="KW-1185">Reference proteome</keyword>
<dbReference type="OrthoDB" id="7057423at2"/>
<evidence type="ECO:0000313" key="3">
    <source>
        <dbReference type="EMBL" id="TWH75980.1"/>
    </source>
</evidence>
<dbReference type="InterPro" id="IPR003675">
    <property type="entry name" value="Rce1/LyrA-like_dom"/>
</dbReference>
<keyword evidence="1" id="KW-0472">Membrane</keyword>
<proteinExistence type="predicted"/>
<dbReference type="GO" id="GO:0080120">
    <property type="term" value="P:CAAX-box protein maturation"/>
    <property type="evidence" value="ECO:0007669"/>
    <property type="project" value="UniProtKB-ARBA"/>
</dbReference>
<dbReference type="RefSeq" id="WP_144571204.1">
    <property type="nucleotide sequence ID" value="NZ_VLKG01000004.1"/>
</dbReference>
<feature type="transmembrane region" description="Helical" evidence="1">
    <location>
        <begin position="222"/>
        <end position="242"/>
    </location>
</feature>
<feature type="transmembrane region" description="Helical" evidence="1">
    <location>
        <begin position="262"/>
        <end position="280"/>
    </location>
</feature>
<feature type="transmembrane region" description="Helical" evidence="1">
    <location>
        <begin position="38"/>
        <end position="56"/>
    </location>
</feature>
<dbReference type="EMBL" id="VLKG01000004">
    <property type="protein sequence ID" value="TWH75980.1"/>
    <property type="molecule type" value="Genomic_DNA"/>
</dbReference>
<sequence>MRIALLFFAYLLACFTCAALLAIPLNTWFELEPHRLMGRLAQLLILLGAWPFLRLLQIAQRSAIGYGVSGSEFRRSLGLGWLIGVAILSALLIVLMVLEVRIPDPNPPAWLSILGKLMHGIIGGFLVSFLEETIFRGALHTAMRRTNTLVATLFWSALLYSIVHFIDPKPLPEGMEYDLSGAWWTVVYALGHLFQWEHLDSLVALFFVGIFLSLVRERTGHIGWCIGVHAGWVAVIMLGRKITDHNETASLAFLVGDYDGTIGWLAAIWIAMLSVAYWVLTQPKAVCTSNPSNAQTTS</sequence>
<comment type="caution">
    <text evidence="3">The sequence shown here is derived from an EMBL/GenBank/DDBJ whole genome shotgun (WGS) entry which is preliminary data.</text>
</comment>